<dbReference type="RefSeq" id="WP_232796202.1">
    <property type="nucleotide sequence ID" value="NZ_JABANU010000003.1"/>
</dbReference>
<keyword evidence="3" id="KW-1185">Reference proteome</keyword>
<dbReference type="InterPro" id="IPR053144">
    <property type="entry name" value="Acetyltransferase_Butenolide"/>
</dbReference>
<organism evidence="2 3">
    <name type="scientific">Staphylococcus canis</name>
    <dbReference type="NCBI Taxonomy" id="2724942"/>
    <lineage>
        <taxon>Bacteria</taxon>
        <taxon>Bacillati</taxon>
        <taxon>Bacillota</taxon>
        <taxon>Bacilli</taxon>
        <taxon>Bacillales</taxon>
        <taxon>Staphylococcaceae</taxon>
        <taxon>Staphylococcus</taxon>
    </lineage>
</organism>
<dbReference type="Proteomes" id="UP000751852">
    <property type="component" value="Unassembled WGS sequence"/>
</dbReference>
<proteinExistence type="predicted"/>
<accession>A0ABS0T6D9</accession>
<dbReference type="CDD" id="cd04301">
    <property type="entry name" value="NAT_SF"/>
    <property type="match status" value="1"/>
</dbReference>
<dbReference type="SUPFAM" id="SSF55729">
    <property type="entry name" value="Acyl-CoA N-acyltransferases (Nat)"/>
    <property type="match status" value="1"/>
</dbReference>
<dbReference type="InterPro" id="IPR016181">
    <property type="entry name" value="Acyl_CoA_acyltransferase"/>
</dbReference>
<feature type="domain" description="N-acetyltransferase" evidence="1">
    <location>
        <begin position="1"/>
        <end position="139"/>
    </location>
</feature>
<dbReference type="PANTHER" id="PTHR43233:SF1">
    <property type="entry name" value="FAMILY N-ACETYLTRANSFERASE, PUTATIVE (AFU_ORTHOLOGUE AFUA_6G03350)-RELATED"/>
    <property type="match status" value="1"/>
</dbReference>
<sequence>MEIRKLNIPPSSIDYCHLRKICGMSEKSIEAAEIGLKHACFNVTLYDDTLLIGMGRVIGDGATAFQIIDIAVHPDYQKQGYGKQIMKEIMSFIEEVQLPGTYVSLIADHPAEHLYQQFGFQMTAPASQGMYVHYPYHSD</sequence>
<name>A0ABS0T6D9_9STAP</name>
<dbReference type="Gene3D" id="3.40.630.30">
    <property type="match status" value="1"/>
</dbReference>
<comment type="caution">
    <text evidence="2">The sequence shown here is derived from an EMBL/GenBank/DDBJ whole genome shotgun (WGS) entry which is preliminary data.</text>
</comment>
<gene>
    <name evidence="2" type="ORF">HHH54_01720</name>
</gene>
<dbReference type="PANTHER" id="PTHR43233">
    <property type="entry name" value="FAMILY N-ACETYLTRANSFERASE, PUTATIVE (AFU_ORTHOLOGUE AFUA_6G03350)-RELATED"/>
    <property type="match status" value="1"/>
</dbReference>
<evidence type="ECO:0000313" key="2">
    <source>
        <dbReference type="EMBL" id="MBI5974313.1"/>
    </source>
</evidence>
<dbReference type="Pfam" id="PF13508">
    <property type="entry name" value="Acetyltransf_7"/>
    <property type="match status" value="1"/>
</dbReference>
<evidence type="ECO:0000313" key="3">
    <source>
        <dbReference type="Proteomes" id="UP000751852"/>
    </source>
</evidence>
<dbReference type="PROSITE" id="PS51186">
    <property type="entry name" value="GNAT"/>
    <property type="match status" value="1"/>
</dbReference>
<reference evidence="2 3" key="1">
    <citation type="submission" date="2020-04" db="EMBL/GenBank/DDBJ databases">
        <title>Staphylococcus species from domestic dog.</title>
        <authorList>
            <person name="Paterson G.K."/>
        </authorList>
    </citation>
    <scope>NUCLEOTIDE SEQUENCE [LARGE SCALE GENOMIC DNA]</scope>
    <source>
        <strain evidence="2 3">H16/1A</strain>
    </source>
</reference>
<dbReference type="InterPro" id="IPR000182">
    <property type="entry name" value="GNAT_dom"/>
</dbReference>
<evidence type="ECO:0000259" key="1">
    <source>
        <dbReference type="PROSITE" id="PS51186"/>
    </source>
</evidence>
<protein>
    <submittedName>
        <fullName evidence="2">GNAT family N-acetyltransferase</fullName>
    </submittedName>
</protein>
<dbReference type="EMBL" id="JABANU010000003">
    <property type="protein sequence ID" value="MBI5974313.1"/>
    <property type="molecule type" value="Genomic_DNA"/>
</dbReference>